<proteinExistence type="inferred from homology"/>
<reference evidence="9 10" key="1">
    <citation type="submission" date="2015-12" db="EMBL/GenBank/DDBJ databases">
        <title>Complete genome of Lacimicrobium alkaliphilum KCTC 32984.</title>
        <authorList>
            <person name="Kim S.-G."/>
            <person name="Lee Y.-J."/>
        </authorList>
    </citation>
    <scope>NUCLEOTIDE SEQUENCE [LARGE SCALE GENOMIC DNA]</scope>
    <source>
        <strain evidence="9 10">YelD216</strain>
    </source>
</reference>
<evidence type="ECO:0000256" key="6">
    <source>
        <dbReference type="PROSITE-ProRule" id="PRU01024"/>
    </source>
</evidence>
<keyword evidence="1" id="KW-0004">4Fe-4S</keyword>
<dbReference type="InterPro" id="IPR010280">
    <property type="entry name" value="U5_MeTrfase_fam"/>
</dbReference>
<dbReference type="InterPro" id="IPR030390">
    <property type="entry name" value="MeTrfase_TrmA_AS"/>
</dbReference>
<dbReference type="FunFam" id="2.40.50.140:FF:000097">
    <property type="entry name" value="23S rRNA (uracil(1939)-C(5))-methyltransferase RlmD"/>
    <property type="match status" value="1"/>
</dbReference>
<dbReference type="Pfam" id="PF05958">
    <property type="entry name" value="tRNA_U5-meth_tr"/>
    <property type="match status" value="1"/>
</dbReference>
<dbReference type="PROSITE" id="PS51687">
    <property type="entry name" value="SAM_MT_RNA_M5U"/>
    <property type="match status" value="1"/>
</dbReference>
<keyword evidence="10" id="KW-1185">Reference proteome</keyword>
<gene>
    <name evidence="9" type="ORF">AT746_15535</name>
</gene>
<keyword evidence="5" id="KW-0411">Iron-sulfur</keyword>
<dbReference type="Pfam" id="PF01938">
    <property type="entry name" value="TRAM"/>
    <property type="match status" value="1"/>
</dbReference>
<dbReference type="NCBIfam" id="NF009639">
    <property type="entry name" value="PRK13168.1"/>
    <property type="match status" value="1"/>
</dbReference>
<dbReference type="Proteomes" id="UP000068447">
    <property type="component" value="Chromosome"/>
</dbReference>
<dbReference type="Gene3D" id="2.40.50.140">
    <property type="entry name" value="Nucleic acid-binding proteins"/>
    <property type="match status" value="1"/>
</dbReference>
<keyword evidence="1" id="KW-0479">Metal-binding</keyword>
<dbReference type="GO" id="GO:0070475">
    <property type="term" value="P:rRNA base methylation"/>
    <property type="evidence" value="ECO:0007669"/>
    <property type="project" value="TreeGrafter"/>
</dbReference>
<dbReference type="Gene3D" id="2.40.50.1070">
    <property type="match status" value="1"/>
</dbReference>
<dbReference type="NCBIfam" id="TIGR00479">
    <property type="entry name" value="rumA"/>
    <property type="match status" value="1"/>
</dbReference>
<dbReference type="OrthoDB" id="9804590at2"/>
<feature type="active site" evidence="7">
    <location>
        <position position="403"/>
    </location>
</feature>
<feature type="binding site" evidence="6">
    <location>
        <position position="377"/>
    </location>
    <ligand>
        <name>S-adenosyl-L-methionine</name>
        <dbReference type="ChEBI" id="CHEBI:59789"/>
    </ligand>
</feature>
<feature type="binding site" evidence="6">
    <location>
        <position position="278"/>
    </location>
    <ligand>
        <name>S-adenosyl-L-methionine</name>
        <dbReference type="ChEBI" id="CHEBI:59789"/>
    </ligand>
</feature>
<dbReference type="AlphaFoldDB" id="A0A0U2RQ71"/>
<dbReference type="PROSITE" id="PS50926">
    <property type="entry name" value="TRAM"/>
    <property type="match status" value="1"/>
</dbReference>
<evidence type="ECO:0000313" key="10">
    <source>
        <dbReference type="Proteomes" id="UP000068447"/>
    </source>
</evidence>
<feature type="binding site" evidence="6">
    <location>
        <position position="307"/>
    </location>
    <ligand>
        <name>S-adenosyl-L-methionine</name>
        <dbReference type="ChEBI" id="CHEBI:59789"/>
    </ligand>
</feature>
<dbReference type="KEGG" id="lal:AT746_15535"/>
<dbReference type="SUPFAM" id="SSF50249">
    <property type="entry name" value="Nucleic acid-binding proteins"/>
    <property type="match status" value="1"/>
</dbReference>
<dbReference type="GO" id="GO:0051539">
    <property type="term" value="F:4 iron, 4 sulfur cluster binding"/>
    <property type="evidence" value="ECO:0007669"/>
    <property type="project" value="UniProtKB-KW"/>
</dbReference>
<keyword evidence="4 6" id="KW-0949">S-adenosyl-L-methionine</keyword>
<keyword evidence="1" id="KW-0408">Iron</keyword>
<evidence type="ECO:0000256" key="4">
    <source>
        <dbReference type="ARBA" id="ARBA00022691"/>
    </source>
</evidence>
<dbReference type="InterPro" id="IPR002792">
    <property type="entry name" value="TRAM_dom"/>
</dbReference>
<sequence length="445" mass="49273">MVQLYESARKKQPPQKPLTLTIDELDHSGTGVCSTHQPVVFVEGALPGEEVRARVYERKKRFWRATVEQVLKPGAKRIAPFCPHFSQCGGCQHQHIAQLPMLEYKQQAVDQLLNKVGGVTALNWQAPLSGSDQGYRRKVRLALDARTGKGKSSVHLGFRAQGSDKVVDISECKVLTPPLQQLLPDLRSLIKGLGCVRHIGHISLLDADNQLQLCLRLTRPFPEMDRQALKAFSQEHGCTVLLQTEAQEFEHLTSDHQFASYRPVDELSLDFRPTDFIQVNGSVNRAMIAQALNWLDIKPGDRVLDLFCGVGNFALPMAHQGAEVTGIEGVQVMVEQARANALKNSLQAEFLQADLGDEDALTQLTTQLGQIGKVVLDPARTGAANVMPWLSRLNPAQILYVSCNPATFARDMGQLVESGWQVDKIGLMDMFPNTAHTELMALFSR</sequence>
<dbReference type="SUPFAM" id="SSF53335">
    <property type="entry name" value="S-adenosyl-L-methionine-dependent methyltransferases"/>
    <property type="match status" value="1"/>
</dbReference>
<protein>
    <recommendedName>
        <fullName evidence="8">TRAM domain-containing protein</fullName>
    </recommendedName>
</protein>
<dbReference type="PROSITE" id="PS01230">
    <property type="entry name" value="TRMA_1"/>
    <property type="match status" value="1"/>
</dbReference>
<organism evidence="9 10">
    <name type="scientific">Lacimicrobium alkaliphilum</name>
    <dbReference type="NCBI Taxonomy" id="1526571"/>
    <lineage>
        <taxon>Bacteria</taxon>
        <taxon>Pseudomonadati</taxon>
        <taxon>Pseudomonadota</taxon>
        <taxon>Gammaproteobacteria</taxon>
        <taxon>Alteromonadales</taxon>
        <taxon>Alteromonadaceae</taxon>
        <taxon>Lacimicrobium</taxon>
    </lineage>
</organism>
<keyword evidence="3 6" id="KW-0808">Transferase</keyword>
<dbReference type="CDD" id="cd02440">
    <property type="entry name" value="AdoMet_MTases"/>
    <property type="match status" value="1"/>
</dbReference>
<dbReference type="InterPro" id="IPR029063">
    <property type="entry name" value="SAM-dependent_MTases_sf"/>
</dbReference>
<dbReference type="RefSeq" id="WP_062482052.1">
    <property type="nucleotide sequence ID" value="NZ_CP013650.1"/>
</dbReference>
<evidence type="ECO:0000256" key="2">
    <source>
        <dbReference type="ARBA" id="ARBA00022603"/>
    </source>
</evidence>
<dbReference type="EMBL" id="CP013650">
    <property type="protein sequence ID" value="ALS99530.1"/>
    <property type="molecule type" value="Genomic_DNA"/>
</dbReference>
<dbReference type="GO" id="GO:0070041">
    <property type="term" value="F:rRNA (uridine-C5-)-methyltransferase activity"/>
    <property type="evidence" value="ECO:0007669"/>
    <property type="project" value="TreeGrafter"/>
</dbReference>
<dbReference type="STRING" id="1526571.AT746_15535"/>
<evidence type="ECO:0000256" key="3">
    <source>
        <dbReference type="ARBA" id="ARBA00022679"/>
    </source>
</evidence>
<feature type="binding site" evidence="6">
    <location>
        <position position="328"/>
    </location>
    <ligand>
        <name>S-adenosyl-L-methionine</name>
        <dbReference type="ChEBI" id="CHEBI:59789"/>
    </ligand>
</feature>
<comment type="similarity">
    <text evidence="6">Belongs to the class I-like SAM-binding methyltransferase superfamily. RNA M5U methyltransferase family.</text>
</comment>
<dbReference type="Gene3D" id="3.40.50.150">
    <property type="entry name" value="Vaccinia Virus protein VP39"/>
    <property type="match status" value="1"/>
</dbReference>
<keyword evidence="2 6" id="KW-0489">Methyltransferase</keyword>
<evidence type="ECO:0000256" key="1">
    <source>
        <dbReference type="ARBA" id="ARBA00022485"/>
    </source>
</evidence>
<feature type="domain" description="TRAM" evidence="8">
    <location>
        <begin position="10"/>
        <end position="69"/>
    </location>
</feature>
<evidence type="ECO:0000256" key="7">
    <source>
        <dbReference type="PROSITE-ProRule" id="PRU10015"/>
    </source>
</evidence>
<name>A0A0U2RQ71_9ALTE</name>
<dbReference type="PANTHER" id="PTHR11061">
    <property type="entry name" value="RNA M5U METHYLTRANSFERASE"/>
    <property type="match status" value="1"/>
</dbReference>
<evidence type="ECO:0000259" key="8">
    <source>
        <dbReference type="PROSITE" id="PS50926"/>
    </source>
</evidence>
<evidence type="ECO:0000256" key="5">
    <source>
        <dbReference type="ARBA" id="ARBA00023014"/>
    </source>
</evidence>
<accession>A0A0U2RQ71</accession>
<dbReference type="PANTHER" id="PTHR11061:SF49">
    <property type="entry name" value="23S RRNA (URACIL(1939)-C(5))-METHYLTRANSFERASE RLMD"/>
    <property type="match status" value="1"/>
</dbReference>
<evidence type="ECO:0000313" key="9">
    <source>
        <dbReference type="EMBL" id="ALS99530.1"/>
    </source>
</evidence>
<feature type="active site" description="Nucleophile" evidence="6">
    <location>
        <position position="403"/>
    </location>
</feature>
<dbReference type="InterPro" id="IPR012340">
    <property type="entry name" value="NA-bd_OB-fold"/>
</dbReference>